<evidence type="ECO:0000259" key="4">
    <source>
        <dbReference type="PROSITE" id="PS50932"/>
    </source>
</evidence>
<dbReference type="EMBL" id="BAMD01000107">
    <property type="protein sequence ID" value="GAF05690.1"/>
    <property type="molecule type" value="Genomic_DNA"/>
</dbReference>
<dbReference type="SUPFAM" id="SSF47413">
    <property type="entry name" value="lambda repressor-like DNA-binding domains"/>
    <property type="match status" value="1"/>
</dbReference>
<evidence type="ECO:0000256" key="3">
    <source>
        <dbReference type="ARBA" id="ARBA00023163"/>
    </source>
</evidence>
<keyword evidence="1" id="KW-0805">Transcription regulation</keyword>
<keyword evidence="6" id="KW-1185">Reference proteome</keyword>
<gene>
    <name evidence="5" type="ORF">JCM21142_104436</name>
</gene>
<dbReference type="InterPro" id="IPR028082">
    <property type="entry name" value="Peripla_BP_I"/>
</dbReference>
<dbReference type="Gene3D" id="1.10.260.40">
    <property type="entry name" value="lambda repressor-like DNA-binding domains"/>
    <property type="match status" value="1"/>
</dbReference>
<dbReference type="PANTHER" id="PTHR30146">
    <property type="entry name" value="LACI-RELATED TRANSCRIPTIONAL REPRESSOR"/>
    <property type="match status" value="1"/>
</dbReference>
<dbReference type="PROSITE" id="PS50932">
    <property type="entry name" value="HTH_LACI_2"/>
    <property type="match status" value="1"/>
</dbReference>
<dbReference type="GO" id="GO:0003700">
    <property type="term" value="F:DNA-binding transcription factor activity"/>
    <property type="evidence" value="ECO:0007669"/>
    <property type="project" value="TreeGrafter"/>
</dbReference>
<proteinExistence type="predicted"/>
<dbReference type="STRING" id="869213.GCA_000517085_02412"/>
<sequence length="335" mass="37137">MKRITINDIAKELNVTPSTVSRALSGNTRVSIKTRELVANKAKELGYQQNVIAASLRKGRSDTIGMVVPRINRHFFSNVISGVEEILNPAGYTLLIVQSGENFIKEQKAIGMLMANHVGGIIISLSVQTKTYDHINGVVKRGIPLVQFDRVNPDIESSKILNDNFTGAYLATKHLIKSGYQRIGHLAGTRSLKAYEERYRGFVKAIEEEGRNVEDCLVYENTITREAGYNSIKKAYAHNSRPDAVFCAGDYAALGVLDGLKELGVSVPEEFGVVGFANEPFSELIHPTLSTVEQNAFEMGTRVATAMIKNLEGKHWEKEEVIPTRLIVRNSSWKK</sequence>
<dbReference type="eggNOG" id="COG1609">
    <property type="taxonomic scope" value="Bacteria"/>
</dbReference>
<dbReference type="OrthoDB" id="9803256at2"/>
<dbReference type="Proteomes" id="UP000019402">
    <property type="component" value="Unassembled WGS sequence"/>
</dbReference>
<dbReference type="InterPro" id="IPR010982">
    <property type="entry name" value="Lambda_DNA-bd_dom_sf"/>
</dbReference>
<dbReference type="PANTHER" id="PTHR30146:SF109">
    <property type="entry name" value="HTH-TYPE TRANSCRIPTIONAL REGULATOR GALS"/>
    <property type="match status" value="1"/>
</dbReference>
<dbReference type="SUPFAM" id="SSF53822">
    <property type="entry name" value="Periplasmic binding protein-like I"/>
    <property type="match status" value="1"/>
</dbReference>
<comment type="caution">
    <text evidence="5">The sequence shown here is derived from an EMBL/GenBank/DDBJ whole genome shotgun (WGS) entry which is preliminary data.</text>
</comment>
<evidence type="ECO:0000313" key="6">
    <source>
        <dbReference type="Proteomes" id="UP000019402"/>
    </source>
</evidence>
<name>W7Y488_9BACT</name>
<dbReference type="GO" id="GO:0000976">
    <property type="term" value="F:transcription cis-regulatory region binding"/>
    <property type="evidence" value="ECO:0007669"/>
    <property type="project" value="TreeGrafter"/>
</dbReference>
<keyword evidence="3" id="KW-0804">Transcription</keyword>
<dbReference type="CDD" id="cd01392">
    <property type="entry name" value="HTH_LacI"/>
    <property type="match status" value="1"/>
</dbReference>
<evidence type="ECO:0000313" key="5">
    <source>
        <dbReference type="EMBL" id="GAF05690.1"/>
    </source>
</evidence>
<dbReference type="Gene3D" id="3.40.50.2300">
    <property type="match status" value="2"/>
</dbReference>
<protein>
    <submittedName>
        <fullName evidence="5">HTH-type transcriptional repressor CytR</fullName>
    </submittedName>
</protein>
<dbReference type="AlphaFoldDB" id="W7Y488"/>
<dbReference type="Pfam" id="PF00356">
    <property type="entry name" value="LacI"/>
    <property type="match status" value="1"/>
</dbReference>
<evidence type="ECO:0000256" key="2">
    <source>
        <dbReference type="ARBA" id="ARBA00023125"/>
    </source>
</evidence>
<feature type="domain" description="HTH lacI-type" evidence="4">
    <location>
        <begin position="4"/>
        <end position="58"/>
    </location>
</feature>
<reference evidence="5 6" key="1">
    <citation type="journal article" date="2014" name="Genome Announc.">
        <title>Draft Genome Sequence of Cytophaga fermentans JCM 21142T, a Facultative Anaerobe Isolated from Marine Mud.</title>
        <authorList>
            <person name="Starns D."/>
            <person name="Oshima K."/>
            <person name="Suda W."/>
            <person name="Iino T."/>
            <person name="Yuki M."/>
            <person name="Inoue J."/>
            <person name="Kitamura K."/>
            <person name="Iida T."/>
            <person name="Darby A."/>
            <person name="Hattori M."/>
            <person name="Ohkuma M."/>
        </authorList>
    </citation>
    <scope>NUCLEOTIDE SEQUENCE [LARGE SCALE GENOMIC DNA]</scope>
    <source>
        <strain evidence="5 6">JCM 21142</strain>
    </source>
</reference>
<dbReference type="SMART" id="SM00354">
    <property type="entry name" value="HTH_LACI"/>
    <property type="match status" value="1"/>
</dbReference>
<accession>W7Y488</accession>
<dbReference type="Pfam" id="PF13377">
    <property type="entry name" value="Peripla_BP_3"/>
    <property type="match status" value="1"/>
</dbReference>
<keyword evidence="2" id="KW-0238">DNA-binding</keyword>
<dbReference type="CDD" id="cd06267">
    <property type="entry name" value="PBP1_LacI_sugar_binding-like"/>
    <property type="match status" value="1"/>
</dbReference>
<dbReference type="InterPro" id="IPR046335">
    <property type="entry name" value="LacI/GalR-like_sensor"/>
</dbReference>
<dbReference type="RefSeq" id="WP_027472018.1">
    <property type="nucleotide sequence ID" value="NZ_BAMD01000107.1"/>
</dbReference>
<evidence type="ECO:0000256" key="1">
    <source>
        <dbReference type="ARBA" id="ARBA00023015"/>
    </source>
</evidence>
<dbReference type="InterPro" id="IPR000843">
    <property type="entry name" value="HTH_LacI"/>
</dbReference>
<organism evidence="5 6">
    <name type="scientific">Saccharicrinis fermentans DSM 9555 = JCM 21142</name>
    <dbReference type="NCBI Taxonomy" id="869213"/>
    <lineage>
        <taxon>Bacteria</taxon>
        <taxon>Pseudomonadati</taxon>
        <taxon>Bacteroidota</taxon>
        <taxon>Bacteroidia</taxon>
        <taxon>Marinilabiliales</taxon>
        <taxon>Marinilabiliaceae</taxon>
        <taxon>Saccharicrinis</taxon>
    </lineage>
</organism>